<sequence>MSNNGYEFGLVLLAASASLAVSGAGNMALDNPIVRRLSQPSSLWIIKYPRHILRGFFKLSRRA</sequence>
<dbReference type="KEGG" id="vaq:FIV01_19595"/>
<dbReference type="EMBL" id="CP045351">
    <property type="protein sequence ID" value="QFT28607.1"/>
    <property type="molecule type" value="Genomic_DNA"/>
</dbReference>
<name>A0A5P9CS10_9VIBR</name>
<proteinExistence type="predicted"/>
<gene>
    <name evidence="1" type="ORF">FIV01_19595</name>
</gene>
<dbReference type="AlphaFoldDB" id="A0A5P9CS10"/>
<keyword evidence="1" id="KW-0614">Plasmid</keyword>
<evidence type="ECO:0000313" key="2">
    <source>
        <dbReference type="Proteomes" id="UP000326936"/>
    </source>
</evidence>
<protein>
    <submittedName>
        <fullName evidence="1">Uncharacterized protein</fullName>
    </submittedName>
</protein>
<keyword evidence="2" id="KW-1185">Reference proteome</keyword>
<accession>A0A5P9CS10</accession>
<evidence type="ECO:0000313" key="1">
    <source>
        <dbReference type="EMBL" id="QFT28607.1"/>
    </source>
</evidence>
<geneLocation type="plasmid" evidence="2">
    <name>pthaf100_a</name>
</geneLocation>
<reference evidence="1 2" key="1">
    <citation type="submission" date="2019-10" db="EMBL/GenBank/DDBJ databases">
        <title>Complete genome sequence of Vibrio sp. strain THAF100, isolated from non-filtered water from the water column of tank 6 of a marine aquarium containing stony-coral fragments. Water maintained at 26 degree C.</title>
        <authorList>
            <person name="Ruckert C."/>
            <person name="Franco A."/>
            <person name="Kalinowski J."/>
            <person name="Glaeser S."/>
        </authorList>
    </citation>
    <scope>NUCLEOTIDE SEQUENCE [LARGE SCALE GENOMIC DNA]</scope>
    <source>
        <strain evidence="1 2">THAF100</strain>
        <plasmid evidence="2">pthaf100_a</plasmid>
    </source>
</reference>
<organism evidence="1 2">
    <name type="scientific">Vibrio aquimaris</name>
    <dbReference type="NCBI Taxonomy" id="2587862"/>
    <lineage>
        <taxon>Bacteria</taxon>
        <taxon>Pseudomonadati</taxon>
        <taxon>Pseudomonadota</taxon>
        <taxon>Gammaproteobacteria</taxon>
        <taxon>Vibrionales</taxon>
        <taxon>Vibrionaceae</taxon>
        <taxon>Vibrio</taxon>
    </lineage>
</organism>
<dbReference type="Proteomes" id="UP000326936">
    <property type="component" value="Plasmid pTHAF100_a"/>
</dbReference>